<protein>
    <submittedName>
        <fullName evidence="2">Uncharacterized protein</fullName>
    </submittedName>
</protein>
<dbReference type="Proteomes" id="UP000030715">
    <property type="component" value="Segment"/>
</dbReference>
<keyword evidence="3" id="KW-1185">Reference proteome</keyword>
<keyword evidence="1" id="KW-0472">Membrane</keyword>
<keyword evidence="1" id="KW-1133">Transmembrane helix</keyword>
<dbReference type="EMBL" id="KP007359">
    <property type="protein sequence ID" value="AIZ01816.1"/>
    <property type="molecule type" value="Genomic_DNA"/>
</dbReference>
<sequence length="66" mass="7281">MGSIFYQIWKLAEKKDKKMMLGFLALDVFLWNLLVVPVAASQGVVLPAVTMEHVLSIIGFFSGIPA</sequence>
<evidence type="ECO:0000313" key="2">
    <source>
        <dbReference type="EMBL" id="AIZ01816.1"/>
    </source>
</evidence>
<reference evidence="2 3" key="1">
    <citation type="submission" date="2014-10" db="EMBL/GenBank/DDBJ databases">
        <title>VR bacteriophages - a small but diverse group of low-temperature viruses.</title>
        <authorList>
            <person name="Kaliniene L."/>
            <person name="Meskys R."/>
            <person name="Simoliunas E."/>
            <person name="Zajanckauskaite A."/>
            <person name="Truncaite L."/>
        </authorList>
    </citation>
    <scope>NUCLEOTIDE SEQUENCE [LARGE SCALE GENOMIC DNA]</scope>
</reference>
<dbReference type="KEGG" id="vg:26632334"/>
<keyword evidence="1" id="KW-0812">Transmembrane</keyword>
<accession>A0A0A7HC14</accession>
<dbReference type="RefSeq" id="YP_009205723.1">
    <property type="nucleotide sequence ID" value="NC_028881.1"/>
</dbReference>
<dbReference type="OrthoDB" id="25621at10239"/>
<feature type="transmembrane region" description="Helical" evidence="1">
    <location>
        <begin position="21"/>
        <end position="39"/>
    </location>
</feature>
<evidence type="ECO:0000313" key="3">
    <source>
        <dbReference type="Proteomes" id="UP000030715"/>
    </source>
</evidence>
<gene>
    <name evidence="2" type="ORF">VR5_029</name>
</gene>
<proteinExistence type="predicted"/>
<dbReference type="GeneID" id="26632334"/>
<evidence type="ECO:0000256" key="1">
    <source>
        <dbReference type="SAM" id="Phobius"/>
    </source>
</evidence>
<name>A0A0A7HC14_9CAUD</name>
<organism evidence="2 3">
    <name type="scientific">Escherichia phage vb_EcoM-VR5</name>
    <dbReference type="NCBI Taxonomy" id="1567026"/>
    <lineage>
        <taxon>Viruses</taxon>
        <taxon>Duplodnaviria</taxon>
        <taxon>Heunggongvirae</taxon>
        <taxon>Uroviricota</taxon>
        <taxon>Caudoviricetes</taxon>
        <taxon>Pantevenvirales</taxon>
        <taxon>Straboviridae</taxon>
        <taxon>Tevenvirinae</taxon>
        <taxon>Dhakavirus</taxon>
        <taxon>Dhakavirus vr5</taxon>
    </lineage>
</organism>